<dbReference type="CDD" id="cd06121">
    <property type="entry name" value="cupin_YML079wp"/>
    <property type="match status" value="1"/>
</dbReference>
<protein>
    <submittedName>
        <fullName evidence="2">Cupin domain-containing protein</fullName>
    </submittedName>
</protein>
<dbReference type="PANTHER" id="PTHR33387">
    <property type="entry name" value="RMLC-LIKE JELLY ROLL FOLD PROTEIN"/>
    <property type="match status" value="1"/>
</dbReference>
<dbReference type="EMBL" id="CP042806">
    <property type="protein sequence ID" value="QEE31131.1"/>
    <property type="molecule type" value="Genomic_DNA"/>
</dbReference>
<keyword evidence="3" id="KW-1185">Reference proteome</keyword>
<proteinExistence type="predicted"/>
<dbReference type="InterPro" id="IPR039935">
    <property type="entry name" value="YML079W-like"/>
</dbReference>
<dbReference type="KEGG" id="talb:FTW19_02020"/>
<dbReference type="OrthoDB" id="9798288at2"/>
<name>A0A5B9EL64_9BACT</name>
<dbReference type="Pfam" id="PF06172">
    <property type="entry name" value="Cupin_5"/>
    <property type="match status" value="1"/>
</dbReference>
<feature type="domain" description="DUF985" evidence="1">
    <location>
        <begin position="20"/>
        <end position="153"/>
    </location>
</feature>
<dbReference type="Proteomes" id="UP000321820">
    <property type="component" value="Chromosome"/>
</dbReference>
<evidence type="ECO:0000313" key="3">
    <source>
        <dbReference type="Proteomes" id="UP000321820"/>
    </source>
</evidence>
<organism evidence="2 3">
    <name type="scientific">Terriglobus albidus</name>
    <dbReference type="NCBI Taxonomy" id="1592106"/>
    <lineage>
        <taxon>Bacteria</taxon>
        <taxon>Pseudomonadati</taxon>
        <taxon>Acidobacteriota</taxon>
        <taxon>Terriglobia</taxon>
        <taxon>Terriglobales</taxon>
        <taxon>Acidobacteriaceae</taxon>
        <taxon>Terriglobus</taxon>
    </lineage>
</organism>
<accession>A0A5B9EL64</accession>
<reference evidence="2 3" key="1">
    <citation type="submission" date="2019-08" db="EMBL/GenBank/DDBJ databases">
        <title>Complete genome sequence of Terriglobus albidus strain ORNL.</title>
        <authorList>
            <person name="Podar M."/>
        </authorList>
    </citation>
    <scope>NUCLEOTIDE SEQUENCE [LARGE SCALE GENOMIC DNA]</scope>
    <source>
        <strain evidence="2 3">ORNL</strain>
    </source>
</reference>
<dbReference type="SUPFAM" id="SSF51182">
    <property type="entry name" value="RmlC-like cupins"/>
    <property type="match status" value="1"/>
</dbReference>
<sequence>MVRICPAPGGADREGTVTSEELIVHLGLERHPEGGWYRQTYLAAKKVHTARGERAASTAIYFLLSGNEFSALHRIQSDEVWHFYAGDTLIVSVIHPDGRHEDLLLGQSLPAGETLQGWVAAGAWFGARLKWPGTYALVGCTVAPGFDFADFEMGNREVLLRQFPQHAELVAKLTR</sequence>
<dbReference type="InterPro" id="IPR011051">
    <property type="entry name" value="RmlC_Cupin_sf"/>
</dbReference>
<dbReference type="InterPro" id="IPR009327">
    <property type="entry name" value="Cupin_DUF985"/>
</dbReference>
<dbReference type="PANTHER" id="PTHR33387:SF3">
    <property type="entry name" value="DUF985 DOMAIN-CONTAINING PROTEIN"/>
    <property type="match status" value="1"/>
</dbReference>
<dbReference type="AlphaFoldDB" id="A0A5B9EL64"/>
<dbReference type="Gene3D" id="2.60.120.10">
    <property type="entry name" value="Jelly Rolls"/>
    <property type="match status" value="1"/>
</dbReference>
<evidence type="ECO:0000259" key="1">
    <source>
        <dbReference type="Pfam" id="PF06172"/>
    </source>
</evidence>
<evidence type="ECO:0000313" key="2">
    <source>
        <dbReference type="EMBL" id="QEE31131.1"/>
    </source>
</evidence>
<dbReference type="InterPro" id="IPR014710">
    <property type="entry name" value="RmlC-like_jellyroll"/>
</dbReference>
<gene>
    <name evidence="2" type="ORF">FTW19_02020</name>
</gene>